<keyword evidence="6 12" id="KW-0228">DNA excision</keyword>
<evidence type="ECO:0000256" key="11">
    <source>
        <dbReference type="ARBA" id="ARBA00029504"/>
    </source>
</evidence>
<feature type="domain" description="Helicase C-terminal" evidence="17">
    <location>
        <begin position="426"/>
        <end position="592"/>
    </location>
</feature>
<evidence type="ECO:0000256" key="12">
    <source>
        <dbReference type="HAMAP-Rule" id="MF_00204"/>
    </source>
</evidence>
<dbReference type="Proteomes" id="UP000035648">
    <property type="component" value="Chromosome"/>
</dbReference>
<keyword evidence="4 12" id="KW-0547">Nucleotide-binding</keyword>
<evidence type="ECO:0000256" key="1">
    <source>
        <dbReference type="ARBA" id="ARBA00004496"/>
    </source>
</evidence>
<dbReference type="PROSITE" id="PS51192">
    <property type="entry name" value="HELICASE_ATP_BIND_1"/>
    <property type="match status" value="1"/>
</dbReference>
<evidence type="ECO:0000259" key="16">
    <source>
        <dbReference type="PROSITE" id="PS51192"/>
    </source>
</evidence>
<evidence type="ECO:0000256" key="8">
    <source>
        <dbReference type="ARBA" id="ARBA00022881"/>
    </source>
</evidence>
<sequence length="652" mass="74844">MQFKLNAKFTPKGDQPKAIEKLVEGLQKGDRYQTLLGVTGSGKTFTIANVIEKVQKPTLIIAHNKTLAAQLCSEFRTFFPDAAVEYFVSYYDYYQPEAYLPNTDVYIEKDLEINMEIERLRHAATQALIYRKDVIIVASVSCIYGLGNPDVYKKTLLTLGEGFEESRDYILQRLVEMYFTRSEVLERGKFRVHGQTLEIMPADQEVIIRVEFDGDLIAKITRFEAVSMKNLGTEKSITIYPAKHFVVDDETTQKAITQIEKELEERLDVLEKNGKLLEAERLRRRTKYDLEMMREIGYCSGIENYSRYLTNREPGTPPYTLLDFFPKDFLMVIDESHVTVPQIGAMFEGDKSRKTSLIDYGFRLPSAYDNRPLKFPEFESHINQLIFTSATPGKYEKEKSEQVVEQIIRPTGLVDPETEIRPTENQIQNLIPEIVDRAKKKERVLVTTLTKKMAEELSEYLKEAGVKAEYLHSEVDTLDRVGILENLRRGTIDCLVGVNLLREGLDLPEVTLVAILDADKEGFLRSDVSLIQTIGRAARNVKGKVILYADRITGSMKRALDETDRRRARQIKYNIENKITPKTIEKAIESIVDHELNPQVTREFIDLESIEDLPAVIRQKTDEMKIAAKNLEFEKAAVIRDEVVQLRKLKIK</sequence>
<dbReference type="SUPFAM" id="SSF46600">
    <property type="entry name" value="C-terminal UvrC-binding domain of UvrB"/>
    <property type="match status" value="1"/>
</dbReference>
<dbReference type="NCBIfam" id="NF003673">
    <property type="entry name" value="PRK05298.1"/>
    <property type="match status" value="1"/>
</dbReference>
<comment type="subcellular location">
    <subcellularLocation>
        <location evidence="1 12 13">Cytoplasm</location>
    </subcellularLocation>
</comment>
<keyword evidence="7 12" id="KW-0067">ATP-binding</keyword>
<feature type="domain" description="Helicase ATP-binding" evidence="16">
    <location>
        <begin position="24"/>
        <end position="181"/>
    </location>
</feature>
<dbReference type="PROSITE" id="PS51194">
    <property type="entry name" value="HELICASE_CTER"/>
    <property type="match status" value="1"/>
</dbReference>
<keyword evidence="12 13" id="KW-0742">SOS response</keyword>
<evidence type="ECO:0000256" key="3">
    <source>
        <dbReference type="ARBA" id="ARBA00022490"/>
    </source>
</evidence>
<feature type="binding site" evidence="12">
    <location>
        <begin position="37"/>
        <end position="44"/>
    </location>
    <ligand>
        <name>ATP</name>
        <dbReference type="ChEBI" id="CHEBI:30616"/>
    </ligand>
</feature>
<dbReference type="SUPFAM" id="SSF52540">
    <property type="entry name" value="P-loop containing nucleoside triphosphate hydrolases"/>
    <property type="match status" value="2"/>
</dbReference>
<proteinExistence type="inferred from homology"/>
<dbReference type="STRING" id="1618337.UT28_C0001G0188"/>
<dbReference type="PATRIC" id="fig|1618337.4.peg.185"/>
<dbReference type="InterPro" id="IPR014001">
    <property type="entry name" value="Helicase_ATP-bd"/>
</dbReference>
<dbReference type="PANTHER" id="PTHR24029:SF0">
    <property type="entry name" value="UVRABC SYSTEM PROTEIN B"/>
    <property type="match status" value="1"/>
</dbReference>
<comment type="similarity">
    <text evidence="2 12 13">Belongs to the UvrB family.</text>
</comment>
<keyword evidence="5 12" id="KW-0227">DNA damage</keyword>
<dbReference type="GO" id="GO:0009381">
    <property type="term" value="F:excinuclease ABC activity"/>
    <property type="evidence" value="ECO:0007669"/>
    <property type="project" value="UniProtKB-UniRule"/>
</dbReference>
<dbReference type="CDD" id="cd18790">
    <property type="entry name" value="SF2_C_UvrB"/>
    <property type="match status" value="1"/>
</dbReference>
<dbReference type="InterPro" id="IPR036876">
    <property type="entry name" value="UVR_dom_sf"/>
</dbReference>
<dbReference type="InterPro" id="IPR041471">
    <property type="entry name" value="UvrB_inter"/>
</dbReference>
<reference evidence="18 19" key="1">
    <citation type="journal article" date="2015" name="Nature">
        <title>rRNA introns, odd ribosomes, and small enigmatic genomes across a large radiation of phyla.</title>
        <authorList>
            <person name="Brown C.T."/>
            <person name="Hug L.A."/>
            <person name="Thomas B.C."/>
            <person name="Sharon I."/>
            <person name="Castelle C.J."/>
            <person name="Singh A."/>
            <person name="Wilkins M.J."/>
            <person name="Williams K.H."/>
            <person name="Banfield J.F."/>
        </authorList>
    </citation>
    <scope>NUCLEOTIDE SEQUENCE [LARGE SCALE GENOMIC DNA]</scope>
</reference>
<evidence type="ECO:0000313" key="18">
    <source>
        <dbReference type="EMBL" id="AKM81999.1"/>
    </source>
</evidence>
<comment type="domain">
    <text evidence="12">The beta-hairpin motif is involved in DNA binding.</text>
</comment>
<dbReference type="NCBIfam" id="TIGR00631">
    <property type="entry name" value="uvrb"/>
    <property type="match status" value="1"/>
</dbReference>
<dbReference type="GO" id="GO:0009380">
    <property type="term" value="C:excinuclease repair complex"/>
    <property type="evidence" value="ECO:0007669"/>
    <property type="project" value="InterPro"/>
</dbReference>
<keyword evidence="3 12" id="KW-0963">Cytoplasm</keyword>
<dbReference type="GO" id="GO:0006289">
    <property type="term" value="P:nucleotide-excision repair"/>
    <property type="evidence" value="ECO:0007669"/>
    <property type="project" value="UniProtKB-UniRule"/>
</dbReference>
<keyword evidence="8 12" id="KW-0267">Excision nuclease</keyword>
<dbReference type="GO" id="GO:0005737">
    <property type="term" value="C:cytoplasm"/>
    <property type="evidence" value="ECO:0007669"/>
    <property type="project" value="UniProtKB-SubCell"/>
</dbReference>
<dbReference type="HAMAP" id="MF_00204">
    <property type="entry name" value="UvrB"/>
    <property type="match status" value="1"/>
</dbReference>
<dbReference type="Gene3D" id="4.10.860.10">
    <property type="entry name" value="UVR domain"/>
    <property type="match status" value="1"/>
</dbReference>
<dbReference type="GO" id="GO:0003677">
    <property type="term" value="F:DNA binding"/>
    <property type="evidence" value="ECO:0007669"/>
    <property type="project" value="UniProtKB-UniRule"/>
</dbReference>
<dbReference type="EMBL" id="CP011213">
    <property type="protein sequence ID" value="AKM81999.1"/>
    <property type="molecule type" value="Genomic_DNA"/>
</dbReference>
<evidence type="ECO:0000256" key="2">
    <source>
        <dbReference type="ARBA" id="ARBA00008533"/>
    </source>
</evidence>
<feature type="short sequence motif" description="Beta-hairpin" evidence="12">
    <location>
        <begin position="90"/>
        <end position="113"/>
    </location>
</feature>
<dbReference type="InterPro" id="IPR001650">
    <property type="entry name" value="Helicase_C-like"/>
</dbReference>
<feature type="domain" description="UVR" evidence="15">
    <location>
        <begin position="614"/>
        <end position="649"/>
    </location>
</feature>
<dbReference type="GO" id="GO:0009432">
    <property type="term" value="P:SOS response"/>
    <property type="evidence" value="ECO:0007669"/>
    <property type="project" value="UniProtKB-UniRule"/>
</dbReference>
<dbReference type="SMART" id="SM00487">
    <property type="entry name" value="DEXDc"/>
    <property type="match status" value="1"/>
</dbReference>
<dbReference type="GO" id="GO:0016887">
    <property type="term" value="F:ATP hydrolysis activity"/>
    <property type="evidence" value="ECO:0007669"/>
    <property type="project" value="InterPro"/>
</dbReference>
<dbReference type="InterPro" id="IPR001943">
    <property type="entry name" value="UVR_dom"/>
</dbReference>
<comment type="function">
    <text evidence="12">The UvrABC repair system catalyzes the recognition and processing of DNA lesions. A damage recognition complex composed of 2 UvrA and 2 UvrB subunits scans DNA for abnormalities. Upon binding of the UvrA(2)B(2) complex to a putative damaged site, the DNA wraps around one UvrB monomer. DNA wrap is dependent on ATP binding by UvrB and probably causes local melting of the DNA helix, facilitating insertion of UvrB beta-hairpin between the DNA strands. Then UvrB probes one DNA strand for the presence of a lesion. If a lesion is found the UvrA subunits dissociate and the UvrB-DNA preincision complex is formed. This complex is subsequently bound by UvrC and the second UvrB is released. If no lesion is found, the DNA wraps around the other UvrB subunit that will check the other stand for damage.</text>
</comment>
<keyword evidence="9 12" id="KW-0234">DNA repair</keyword>
<evidence type="ECO:0000256" key="6">
    <source>
        <dbReference type="ARBA" id="ARBA00022769"/>
    </source>
</evidence>
<evidence type="ECO:0000259" key="15">
    <source>
        <dbReference type="PROSITE" id="PS50151"/>
    </source>
</evidence>
<dbReference type="CDD" id="cd17916">
    <property type="entry name" value="DEXHc_UvrB"/>
    <property type="match status" value="1"/>
</dbReference>
<evidence type="ECO:0000256" key="5">
    <source>
        <dbReference type="ARBA" id="ARBA00022763"/>
    </source>
</evidence>
<evidence type="ECO:0000256" key="10">
    <source>
        <dbReference type="ARBA" id="ARBA00026033"/>
    </source>
</evidence>
<evidence type="ECO:0000256" key="14">
    <source>
        <dbReference type="SAM" id="Coils"/>
    </source>
</evidence>
<name>A0A0G4B2C0_9BACT</name>
<dbReference type="Pfam" id="PF04851">
    <property type="entry name" value="ResIII"/>
    <property type="match status" value="1"/>
</dbReference>
<accession>A0A0G4B2C0</accession>
<dbReference type="Pfam" id="PF17757">
    <property type="entry name" value="UvrB_inter"/>
    <property type="match status" value="1"/>
</dbReference>
<dbReference type="Pfam" id="PF02151">
    <property type="entry name" value="UVR"/>
    <property type="match status" value="1"/>
</dbReference>
<dbReference type="Pfam" id="PF00271">
    <property type="entry name" value="Helicase_C"/>
    <property type="match status" value="1"/>
</dbReference>
<dbReference type="InterPro" id="IPR024759">
    <property type="entry name" value="UvrB_YAD/RRR_dom"/>
</dbReference>
<dbReference type="PANTHER" id="PTHR24029">
    <property type="entry name" value="UVRABC SYSTEM PROTEIN B"/>
    <property type="match status" value="1"/>
</dbReference>
<evidence type="ECO:0000256" key="13">
    <source>
        <dbReference type="RuleBase" id="RU003587"/>
    </source>
</evidence>
<evidence type="ECO:0000256" key="9">
    <source>
        <dbReference type="ARBA" id="ARBA00023204"/>
    </source>
</evidence>
<dbReference type="SMART" id="SM00490">
    <property type="entry name" value="HELICc"/>
    <property type="match status" value="1"/>
</dbReference>
<evidence type="ECO:0000313" key="19">
    <source>
        <dbReference type="Proteomes" id="UP000035648"/>
    </source>
</evidence>
<comment type="subunit">
    <text evidence="10 12 13">Forms a heterotetramer with UvrA during the search for lesions. Interacts with UvrC in an incision complex.</text>
</comment>
<dbReference type="InterPro" id="IPR027417">
    <property type="entry name" value="P-loop_NTPase"/>
</dbReference>
<organism evidence="18 19">
    <name type="scientific">Berkelbacteria bacterium GW2011_GWE1_39_12</name>
    <dbReference type="NCBI Taxonomy" id="1618337"/>
    <lineage>
        <taxon>Bacteria</taxon>
        <taxon>Candidatus Berkelbacteria</taxon>
    </lineage>
</organism>
<gene>
    <name evidence="12" type="primary">uvrB</name>
    <name evidence="18" type="ORF">UT28_C0001G0188</name>
</gene>
<protein>
    <recommendedName>
        <fullName evidence="11 12">UvrABC system protein B</fullName>
        <shortName evidence="12">Protein UvrB</shortName>
    </recommendedName>
    <alternativeName>
        <fullName evidence="12">Excinuclease ABC subunit B</fullName>
    </alternativeName>
</protein>
<dbReference type="Gene3D" id="3.40.50.300">
    <property type="entry name" value="P-loop containing nucleotide triphosphate hydrolases"/>
    <property type="match status" value="3"/>
</dbReference>
<dbReference type="GO" id="GO:0005524">
    <property type="term" value="F:ATP binding"/>
    <property type="evidence" value="ECO:0007669"/>
    <property type="project" value="UniProtKB-UniRule"/>
</dbReference>
<dbReference type="KEGG" id="bbgw:UT28_C0001G0188"/>
<keyword evidence="14" id="KW-0175">Coiled coil</keyword>
<dbReference type="PROSITE" id="PS50151">
    <property type="entry name" value="UVR"/>
    <property type="match status" value="1"/>
</dbReference>
<dbReference type="AlphaFoldDB" id="A0A0G4B2C0"/>
<dbReference type="InterPro" id="IPR004807">
    <property type="entry name" value="UvrB"/>
</dbReference>
<feature type="coiled-coil region" evidence="14">
    <location>
        <begin position="253"/>
        <end position="280"/>
    </location>
</feature>
<dbReference type="Pfam" id="PF12344">
    <property type="entry name" value="UvrB"/>
    <property type="match status" value="1"/>
</dbReference>
<dbReference type="InterPro" id="IPR006935">
    <property type="entry name" value="Helicase/UvrB_N"/>
</dbReference>
<evidence type="ECO:0000256" key="7">
    <source>
        <dbReference type="ARBA" id="ARBA00022840"/>
    </source>
</evidence>
<evidence type="ECO:0000256" key="4">
    <source>
        <dbReference type="ARBA" id="ARBA00022741"/>
    </source>
</evidence>
<evidence type="ECO:0000259" key="17">
    <source>
        <dbReference type="PROSITE" id="PS51194"/>
    </source>
</evidence>